<sequence length="387" mass="40012">MKFPFELPRSAGRSPASAAGAGSSRREFLTMAGMGVAAVGVGALLAGCSDNSSAGATGAPTGGLAPNALPDSTKFVVGSAPGDNFLVDVVNKNRDQFAGYNLSVPDLLFPSSAVQANQLLASGAMTGCMTDITLAINAFANSTPGQRPVVVGLRVPANTYSVVVGPGSWPDEGASFDEKMKALRGKRIGVTALGAGADQQLLMALDAAGIPERDVTRVGVGQISPAIAQVKAGRLDAYLGYSRGASLAVADQTDGRLLVNFADPGTPESLSRQVVGAIVVREDYAAAQPAVVQAWLAAQWDGKVWIDANPDEAAALLNKGSFDGKMPEAAAQSIRFFQETVFPNTKQMFQVPRDSIELMVGIAEKQGLVPQGAVSYEALVPNYARAQ</sequence>
<dbReference type="STRING" id="168276.SAMN05444580_12620"/>
<dbReference type="SUPFAM" id="SSF53850">
    <property type="entry name" value="Periplasmic binding protein-like II"/>
    <property type="match status" value="1"/>
</dbReference>
<dbReference type="Pfam" id="PF09084">
    <property type="entry name" value="NMT1"/>
    <property type="match status" value="1"/>
</dbReference>
<dbReference type="RefSeq" id="WP_072847359.1">
    <property type="nucleotide sequence ID" value="NZ_FNAB01000026.1"/>
</dbReference>
<comment type="subcellular location">
    <subcellularLocation>
        <location evidence="1">Periplasm</location>
    </subcellularLocation>
</comment>
<organism evidence="6 7">
    <name type="scientific">Rhodococcus tukisamuensis</name>
    <dbReference type="NCBI Taxonomy" id="168276"/>
    <lineage>
        <taxon>Bacteria</taxon>
        <taxon>Bacillati</taxon>
        <taxon>Actinomycetota</taxon>
        <taxon>Actinomycetes</taxon>
        <taxon>Mycobacteriales</taxon>
        <taxon>Nocardiaceae</taxon>
        <taxon>Rhodococcus</taxon>
    </lineage>
</organism>
<proteinExistence type="inferred from homology"/>
<comment type="similarity">
    <text evidence="2">Belongs to the bacterial solute-binding protein SsuA/TauA family.</text>
</comment>
<evidence type="ECO:0000313" key="7">
    <source>
        <dbReference type="Proteomes" id="UP000199417"/>
    </source>
</evidence>
<dbReference type="NCBIfam" id="TIGR01409">
    <property type="entry name" value="TAT_signal_seq"/>
    <property type="match status" value="1"/>
</dbReference>
<dbReference type="EMBL" id="FNAB01000026">
    <property type="protein sequence ID" value="SDE66167.1"/>
    <property type="molecule type" value="Genomic_DNA"/>
</dbReference>
<evidence type="ECO:0000313" key="6">
    <source>
        <dbReference type="EMBL" id="SDE66167.1"/>
    </source>
</evidence>
<dbReference type="InterPro" id="IPR006311">
    <property type="entry name" value="TAT_signal"/>
</dbReference>
<dbReference type="InterPro" id="IPR015168">
    <property type="entry name" value="SsuA/THI5"/>
</dbReference>
<dbReference type="GO" id="GO:0042597">
    <property type="term" value="C:periplasmic space"/>
    <property type="evidence" value="ECO:0007669"/>
    <property type="project" value="UniProtKB-SubCell"/>
</dbReference>
<reference evidence="6 7" key="1">
    <citation type="submission" date="2016-10" db="EMBL/GenBank/DDBJ databases">
        <authorList>
            <person name="de Groot N.N."/>
        </authorList>
    </citation>
    <scope>NUCLEOTIDE SEQUENCE [LARGE SCALE GENOMIC DNA]</scope>
    <source>
        <strain evidence="6 7">JCM 11308</strain>
    </source>
</reference>
<evidence type="ECO:0000256" key="2">
    <source>
        <dbReference type="ARBA" id="ARBA00010742"/>
    </source>
</evidence>
<evidence type="ECO:0000256" key="4">
    <source>
        <dbReference type="SAM" id="MobiDB-lite"/>
    </source>
</evidence>
<keyword evidence="7" id="KW-1185">Reference proteome</keyword>
<keyword evidence="3" id="KW-0732">Signal</keyword>
<dbReference type="PANTHER" id="PTHR30024:SF47">
    <property type="entry name" value="TAURINE-BINDING PERIPLASMIC PROTEIN"/>
    <property type="match status" value="1"/>
</dbReference>
<evidence type="ECO:0000256" key="3">
    <source>
        <dbReference type="ARBA" id="ARBA00022729"/>
    </source>
</evidence>
<feature type="compositionally biased region" description="Low complexity" evidence="4">
    <location>
        <begin position="8"/>
        <end position="20"/>
    </location>
</feature>
<dbReference type="Gene3D" id="3.40.190.10">
    <property type="entry name" value="Periplasmic binding protein-like II"/>
    <property type="match status" value="2"/>
</dbReference>
<dbReference type="Proteomes" id="UP000199417">
    <property type="component" value="Unassembled WGS sequence"/>
</dbReference>
<dbReference type="PANTHER" id="PTHR30024">
    <property type="entry name" value="ALIPHATIC SULFONATES-BINDING PROTEIN-RELATED"/>
    <property type="match status" value="1"/>
</dbReference>
<dbReference type="PROSITE" id="PS51318">
    <property type="entry name" value="TAT"/>
    <property type="match status" value="1"/>
</dbReference>
<dbReference type="AlphaFoldDB" id="A0A1G7ERF6"/>
<feature type="domain" description="SsuA/THI5-like" evidence="5">
    <location>
        <begin position="88"/>
        <end position="313"/>
    </location>
</feature>
<evidence type="ECO:0000259" key="5">
    <source>
        <dbReference type="Pfam" id="PF09084"/>
    </source>
</evidence>
<gene>
    <name evidence="6" type="ORF">SAMN05444580_12620</name>
</gene>
<evidence type="ECO:0000256" key="1">
    <source>
        <dbReference type="ARBA" id="ARBA00004418"/>
    </source>
</evidence>
<accession>A0A1G7ERF6</accession>
<protein>
    <submittedName>
        <fullName evidence="6">Tat (Twin-arginine translocation) pathway signal sequence</fullName>
    </submittedName>
</protein>
<name>A0A1G7ERF6_9NOCA</name>
<dbReference type="InterPro" id="IPR019546">
    <property type="entry name" value="TAT_signal_bac_arc"/>
</dbReference>
<feature type="region of interest" description="Disordered" evidence="4">
    <location>
        <begin position="1"/>
        <end position="20"/>
    </location>
</feature>